<reference evidence="12" key="2">
    <citation type="submission" date="2016-06" db="EMBL/GenBank/DDBJ databases">
        <authorList>
            <person name="Xu Y."/>
            <person name="Nagy A."/>
            <person name="Yan X."/>
            <person name="Kim S.W."/>
            <person name="Haley B."/>
            <person name="Liu N.T."/>
            <person name="Nou X."/>
        </authorList>
    </citation>
    <scope>NUCLEOTIDE SEQUENCE [LARGE SCALE GENOMIC DNA]</scope>
    <source>
        <strain evidence="12">ATCC 49129</strain>
        <plasmid evidence="12">pri-2</plasmid>
    </source>
</reference>
<evidence type="ECO:0000313" key="12">
    <source>
        <dbReference type="Proteomes" id="UP000078572"/>
    </source>
</evidence>
<dbReference type="InterPro" id="IPR001736">
    <property type="entry name" value="PLipase_D/transphosphatidylase"/>
</dbReference>
<sequence length="190" mass="20778">MTPRRLPLFVPGLVLASTVALSPIGSYAEGVSLQNTGTVTVYFSPAGGAADAIARSIEAAHTRVWLAGYEFTHPRIARALAQAADPRRHVDVRVVLDQENVRSSYSVATYLAHAGVPVRIDWTHPRMHQKTVVIDDNIVGLGSMNFTRAGDEKNSENWNVFRGNPQLAQLYAQAFLQLHAQSTPYQSKGQ</sequence>
<geneLocation type="plasmid" evidence="9">
    <name>unnamed</name>
</geneLocation>
<dbReference type="PANTHER" id="PTHR43856">
    <property type="entry name" value="CARDIOLIPIN HYDROLASE"/>
    <property type="match status" value="1"/>
</dbReference>
<keyword evidence="10" id="KW-0540">Nuclease</keyword>
<geneLocation type="plasmid" evidence="11"/>
<dbReference type="PROSITE" id="PS50035">
    <property type="entry name" value="PLD"/>
    <property type="match status" value="1"/>
</dbReference>
<feature type="domain" description="PLD phosphodiesterase" evidence="8">
    <location>
        <begin position="123"/>
        <end position="150"/>
    </location>
</feature>
<keyword evidence="4" id="KW-0378">Hydrolase</keyword>
<evidence type="ECO:0000313" key="11">
    <source>
        <dbReference type="Proteomes" id="UP000077927"/>
    </source>
</evidence>
<dbReference type="Proteomes" id="UP000078572">
    <property type="component" value="Plasmid pRI-2"/>
</dbReference>
<reference evidence="9 11" key="1">
    <citation type="submission" date="2015-09" db="EMBL/GenBank/DDBJ databases">
        <authorList>
            <person name="Xu Y."/>
            <person name="Nagy A."/>
            <person name="Liu N.T."/>
            <person name="Nou X."/>
        </authorList>
    </citation>
    <scope>NUCLEOTIDE SEQUENCE [LARGE SCALE GENOMIC DNA]</scope>
    <source>
        <strain evidence="9 11">FC1138</strain>
        <plasmid evidence="11">Plasmid</plasmid>
        <plasmid evidence="9">unnamed</plasmid>
    </source>
</reference>
<evidence type="ECO:0000313" key="9">
    <source>
        <dbReference type="EMBL" id="ANH77019.1"/>
    </source>
</evidence>
<comment type="similarity">
    <text evidence="2">Belongs to the phospholipase D family.</text>
</comment>
<dbReference type="KEGG" id="rin:ACS15_5871"/>
<geneLocation type="plasmid" evidence="12">
    <name>pri-2</name>
</geneLocation>
<feature type="signal peptide" evidence="7">
    <location>
        <begin position="1"/>
        <end position="28"/>
    </location>
</feature>
<keyword evidence="6" id="KW-0443">Lipid metabolism</keyword>
<dbReference type="OrthoDB" id="5294698at2"/>
<dbReference type="Proteomes" id="UP000077927">
    <property type="component" value="Plasmid unnamed"/>
</dbReference>
<reference evidence="10" key="3">
    <citation type="submission" date="2016-06" db="EMBL/GenBank/DDBJ databases">
        <authorList>
            <person name="Kjaerup R.B."/>
            <person name="Dalgaard T.S."/>
            <person name="Juul-Madsen H.R."/>
        </authorList>
    </citation>
    <scope>NUCLEOTIDE SEQUENCE [LARGE SCALE GENOMIC DNA]</scope>
    <source>
        <strain evidence="10">ATCC 49129</strain>
        <plasmid evidence="10">pRI-2</plasmid>
    </source>
</reference>
<dbReference type="Pfam" id="PF13091">
    <property type="entry name" value="PLDc_2"/>
    <property type="match status" value="1"/>
</dbReference>
<evidence type="ECO:0000259" key="8">
    <source>
        <dbReference type="PROSITE" id="PS50035"/>
    </source>
</evidence>
<keyword evidence="10" id="KW-0614">Plasmid</keyword>
<dbReference type="RefSeq" id="WP_004636218.1">
    <property type="nucleotide sequence ID" value="NZ_CP012607.1"/>
</dbReference>
<organism evidence="10 12">
    <name type="scientific">Ralstonia insidiosa</name>
    <dbReference type="NCBI Taxonomy" id="190721"/>
    <lineage>
        <taxon>Bacteria</taxon>
        <taxon>Pseudomonadati</taxon>
        <taxon>Pseudomonadota</taxon>
        <taxon>Betaproteobacteria</taxon>
        <taxon>Burkholderiales</taxon>
        <taxon>Burkholderiaceae</taxon>
        <taxon>Ralstonia</taxon>
    </lineage>
</organism>
<dbReference type="AlphaFoldDB" id="A0A192A8J8"/>
<evidence type="ECO:0000256" key="2">
    <source>
        <dbReference type="ARBA" id="ARBA00008664"/>
    </source>
</evidence>
<keyword evidence="5" id="KW-0442">Lipid degradation</keyword>
<keyword evidence="12" id="KW-1185">Reference proteome</keyword>
<proteinExistence type="inferred from homology"/>
<feature type="chain" id="PRO_5044553996" description="phospholipase D" evidence="7">
    <location>
        <begin position="29"/>
        <end position="190"/>
    </location>
</feature>
<name>A0A192A8J8_9RALS</name>
<evidence type="ECO:0000256" key="6">
    <source>
        <dbReference type="ARBA" id="ARBA00023098"/>
    </source>
</evidence>
<evidence type="ECO:0000256" key="1">
    <source>
        <dbReference type="ARBA" id="ARBA00000798"/>
    </source>
</evidence>
<dbReference type="GO" id="GO:0004630">
    <property type="term" value="F:phospholipase D activity"/>
    <property type="evidence" value="ECO:0007669"/>
    <property type="project" value="UniProtKB-EC"/>
</dbReference>
<dbReference type="EMBL" id="CP016025">
    <property type="protein sequence ID" value="ANJ76632.1"/>
    <property type="molecule type" value="Genomic_DNA"/>
</dbReference>
<evidence type="ECO:0000256" key="7">
    <source>
        <dbReference type="SAM" id="SignalP"/>
    </source>
</evidence>
<dbReference type="GeneID" id="61530043"/>
<evidence type="ECO:0000256" key="3">
    <source>
        <dbReference type="ARBA" id="ARBA00012027"/>
    </source>
</evidence>
<dbReference type="GO" id="GO:0006793">
    <property type="term" value="P:phosphorus metabolic process"/>
    <property type="evidence" value="ECO:0007669"/>
    <property type="project" value="UniProtKB-ARBA"/>
</dbReference>
<dbReference type="PATRIC" id="fig|190721.6.peg.5826"/>
<accession>A0A192A8J8</accession>
<dbReference type="CDD" id="cd09170">
    <property type="entry name" value="PLDc_Nuc"/>
    <property type="match status" value="1"/>
</dbReference>
<dbReference type="EC" id="3.1.4.4" evidence="3"/>
<dbReference type="InterPro" id="IPR051406">
    <property type="entry name" value="PLD_domain"/>
</dbReference>
<keyword evidence="10" id="KW-0255">Endonuclease</keyword>
<gene>
    <name evidence="10" type="ORF">A9Y76_28925</name>
    <name evidence="9" type="ORF">ACS15_5871</name>
</gene>
<evidence type="ECO:0000256" key="5">
    <source>
        <dbReference type="ARBA" id="ARBA00022963"/>
    </source>
</evidence>
<keyword evidence="7" id="KW-0732">Signal</keyword>
<dbReference type="InterPro" id="IPR025202">
    <property type="entry name" value="PLD-like_dom"/>
</dbReference>
<dbReference type="GO" id="GO:0016042">
    <property type="term" value="P:lipid catabolic process"/>
    <property type="evidence" value="ECO:0007669"/>
    <property type="project" value="UniProtKB-KW"/>
</dbReference>
<dbReference type="SUPFAM" id="SSF56024">
    <property type="entry name" value="Phospholipase D/nuclease"/>
    <property type="match status" value="1"/>
</dbReference>
<dbReference type="SMART" id="SM00155">
    <property type="entry name" value="PLDc"/>
    <property type="match status" value="1"/>
</dbReference>
<protein>
    <recommendedName>
        <fullName evidence="3">phospholipase D</fullName>
        <ecNumber evidence="3">3.1.4.4</ecNumber>
    </recommendedName>
</protein>
<dbReference type="Gene3D" id="3.30.870.10">
    <property type="entry name" value="Endonuclease Chain A"/>
    <property type="match status" value="1"/>
</dbReference>
<dbReference type="PANTHER" id="PTHR43856:SF1">
    <property type="entry name" value="MITOCHONDRIAL CARDIOLIPIN HYDROLASE"/>
    <property type="match status" value="1"/>
</dbReference>
<dbReference type="EMBL" id="CP012607">
    <property type="protein sequence ID" value="ANH77019.1"/>
    <property type="molecule type" value="Genomic_DNA"/>
</dbReference>
<evidence type="ECO:0000256" key="4">
    <source>
        <dbReference type="ARBA" id="ARBA00022801"/>
    </source>
</evidence>
<comment type="catalytic activity">
    <reaction evidence="1">
        <text>a 1,2-diacyl-sn-glycero-3-phosphocholine + H2O = a 1,2-diacyl-sn-glycero-3-phosphate + choline + H(+)</text>
        <dbReference type="Rhea" id="RHEA:14445"/>
        <dbReference type="ChEBI" id="CHEBI:15354"/>
        <dbReference type="ChEBI" id="CHEBI:15377"/>
        <dbReference type="ChEBI" id="CHEBI:15378"/>
        <dbReference type="ChEBI" id="CHEBI:57643"/>
        <dbReference type="ChEBI" id="CHEBI:58608"/>
        <dbReference type="EC" id="3.1.4.4"/>
    </reaction>
</comment>
<dbReference type="GO" id="GO:0016891">
    <property type="term" value="F:RNA endonuclease activity producing 5'-phosphomonoesters, hydrolytic mechanism"/>
    <property type="evidence" value="ECO:0007669"/>
    <property type="project" value="TreeGrafter"/>
</dbReference>
<geneLocation type="plasmid" evidence="10">
    <name>pRI-2</name>
</geneLocation>
<evidence type="ECO:0000313" key="10">
    <source>
        <dbReference type="EMBL" id="ANJ76632.1"/>
    </source>
</evidence>